<dbReference type="Pfam" id="PF04264">
    <property type="entry name" value="YceI"/>
    <property type="match status" value="1"/>
</dbReference>
<dbReference type="Gene3D" id="2.40.128.110">
    <property type="entry name" value="Lipid/polyisoprenoid-binding, YceI-like"/>
    <property type="match status" value="1"/>
</dbReference>
<comment type="caution">
    <text evidence="2">The sequence shown here is derived from an EMBL/GenBank/DDBJ whole genome shotgun (WGS) entry which is preliminary data.</text>
</comment>
<feature type="domain" description="Lipid/polyisoprenoid-binding YceI-like" evidence="1">
    <location>
        <begin position="3"/>
        <end position="172"/>
    </location>
</feature>
<dbReference type="OrthoDB" id="9811006at2"/>
<dbReference type="AlphaFoldDB" id="A0A4U3KXV5"/>
<dbReference type="RefSeq" id="WP_137262508.1">
    <property type="nucleotide sequence ID" value="NZ_SZQL01000011.1"/>
</dbReference>
<proteinExistence type="predicted"/>
<dbReference type="SUPFAM" id="SSF101874">
    <property type="entry name" value="YceI-like"/>
    <property type="match status" value="1"/>
</dbReference>
<dbReference type="EMBL" id="SZQL01000011">
    <property type="protein sequence ID" value="TKK67491.1"/>
    <property type="molecule type" value="Genomic_DNA"/>
</dbReference>
<dbReference type="SMART" id="SM00867">
    <property type="entry name" value="YceI"/>
    <property type="match status" value="1"/>
</dbReference>
<dbReference type="InterPro" id="IPR007372">
    <property type="entry name" value="Lipid/polyisoprenoid-bd_YceI"/>
</dbReference>
<reference evidence="2 3" key="1">
    <citation type="submission" date="2019-05" db="EMBL/GenBank/DDBJ databases">
        <title>Panacibacter sp. strain 17mud1-8 Genome sequencing and assembly.</title>
        <authorList>
            <person name="Chhetri G."/>
        </authorList>
    </citation>
    <scope>NUCLEOTIDE SEQUENCE [LARGE SCALE GENOMIC DNA]</scope>
    <source>
        <strain evidence="2 3">17mud1-8</strain>
    </source>
</reference>
<gene>
    <name evidence="2" type="ORF">FC093_14470</name>
</gene>
<dbReference type="PANTHER" id="PTHR34406">
    <property type="entry name" value="PROTEIN YCEI"/>
    <property type="match status" value="1"/>
</dbReference>
<organism evidence="2 3">
    <name type="scientific">Ilyomonas limi</name>
    <dbReference type="NCBI Taxonomy" id="2575867"/>
    <lineage>
        <taxon>Bacteria</taxon>
        <taxon>Pseudomonadati</taxon>
        <taxon>Bacteroidota</taxon>
        <taxon>Chitinophagia</taxon>
        <taxon>Chitinophagales</taxon>
        <taxon>Chitinophagaceae</taxon>
        <taxon>Ilyomonas</taxon>
    </lineage>
</organism>
<evidence type="ECO:0000313" key="2">
    <source>
        <dbReference type="EMBL" id="TKK67491.1"/>
    </source>
</evidence>
<sequence length="175" mass="19590">MATYKIDPAHSEINFKIKHLMITSVTGSFTKFEGYMESEKDDFTDAKIHFEAETASITTHNEQRDGHLRSPEFFDAEKFPKVTFDSASFQKKSGDDYTLTGNLTMHGITKFVTLDVELGGVNTDPWGQTKVGFEIVGKINRKEYGLEWNAALETGGVMLADDVKLQISVQLVKQA</sequence>
<evidence type="ECO:0000313" key="3">
    <source>
        <dbReference type="Proteomes" id="UP000305848"/>
    </source>
</evidence>
<name>A0A4U3KXV5_9BACT</name>
<protein>
    <submittedName>
        <fullName evidence="2">Polyisoprenoid-binding protein</fullName>
    </submittedName>
</protein>
<dbReference type="InterPro" id="IPR036761">
    <property type="entry name" value="TTHA0802/YceI-like_sf"/>
</dbReference>
<dbReference type="PANTHER" id="PTHR34406:SF1">
    <property type="entry name" value="PROTEIN YCEI"/>
    <property type="match status" value="1"/>
</dbReference>
<accession>A0A4U3KXV5</accession>
<keyword evidence="3" id="KW-1185">Reference proteome</keyword>
<dbReference type="Proteomes" id="UP000305848">
    <property type="component" value="Unassembled WGS sequence"/>
</dbReference>
<evidence type="ECO:0000259" key="1">
    <source>
        <dbReference type="SMART" id="SM00867"/>
    </source>
</evidence>